<organism evidence="2 3">
    <name type="scientific">Humibacter ginsenosidimutans</name>
    <dbReference type="NCBI Taxonomy" id="2599293"/>
    <lineage>
        <taxon>Bacteria</taxon>
        <taxon>Bacillati</taxon>
        <taxon>Actinomycetota</taxon>
        <taxon>Actinomycetes</taxon>
        <taxon>Micrococcales</taxon>
        <taxon>Microbacteriaceae</taxon>
        <taxon>Humibacter</taxon>
    </lineage>
</organism>
<gene>
    <name evidence="2" type="ORF">FPZ11_09795</name>
</gene>
<proteinExistence type="predicted"/>
<reference evidence="2 3" key="1">
    <citation type="submission" date="2019-07" db="EMBL/GenBank/DDBJ databases">
        <title>Full genome sequence of Humibacter sp. WJ7-1.</title>
        <authorList>
            <person name="Im W.-T."/>
        </authorList>
    </citation>
    <scope>NUCLEOTIDE SEQUENCE [LARGE SCALE GENOMIC DNA]</scope>
    <source>
        <strain evidence="2 3">WJ7-1</strain>
    </source>
</reference>
<dbReference type="AlphaFoldDB" id="A0A5B8M497"/>
<protein>
    <submittedName>
        <fullName evidence="2">Uncharacterized protein</fullName>
    </submittedName>
</protein>
<feature type="coiled-coil region" evidence="1">
    <location>
        <begin position="43"/>
        <end position="70"/>
    </location>
</feature>
<dbReference type="RefSeq" id="WP_146320459.1">
    <property type="nucleotide sequence ID" value="NZ_CP042305.1"/>
</dbReference>
<dbReference type="Proteomes" id="UP000320216">
    <property type="component" value="Chromosome"/>
</dbReference>
<keyword evidence="3" id="KW-1185">Reference proteome</keyword>
<evidence type="ECO:0000256" key="1">
    <source>
        <dbReference type="SAM" id="Coils"/>
    </source>
</evidence>
<evidence type="ECO:0000313" key="2">
    <source>
        <dbReference type="EMBL" id="QDZ15021.1"/>
    </source>
</evidence>
<keyword evidence="1" id="KW-0175">Coiled coil</keyword>
<evidence type="ECO:0000313" key="3">
    <source>
        <dbReference type="Proteomes" id="UP000320216"/>
    </source>
</evidence>
<accession>A0A5B8M497</accession>
<name>A0A5B8M497_9MICO</name>
<dbReference type="KEGG" id="huw:FPZ11_09795"/>
<sequence length="214" mass="23328">MTAANASDVSNKGPSAQIVLPGSWWTIPITDEDASKRAIHALANKVTNKMDDFARLRADLRRQLTELTDTAREGGAGELYLALEIVPGMPIPMSIAVFWPDLNVLGSTPSDSSTVIELVRIALQSASDAGEYTDEEVATLGASATFRRCKTITHEADGDVPEYSTLVVDYWVAVPGTQHVALLSFSTNFPHERELMIELFKTIVESLRWAPAPE</sequence>
<dbReference type="EMBL" id="CP042305">
    <property type="protein sequence ID" value="QDZ15021.1"/>
    <property type="molecule type" value="Genomic_DNA"/>
</dbReference>
<dbReference type="OrthoDB" id="5142055at2"/>